<protein>
    <submittedName>
        <fullName evidence="2">Uncharacterized protein</fullName>
    </submittedName>
</protein>
<accession>A0A9P7VI64</accession>
<dbReference type="AlphaFoldDB" id="A0A9P7VI64"/>
<name>A0A9P7VI64_9AGAR</name>
<proteinExistence type="predicted"/>
<evidence type="ECO:0000313" key="3">
    <source>
        <dbReference type="Proteomes" id="UP000812287"/>
    </source>
</evidence>
<dbReference type="RefSeq" id="XP_043034562.1">
    <property type="nucleotide sequence ID" value="XM_043184535.1"/>
</dbReference>
<dbReference type="Proteomes" id="UP000812287">
    <property type="component" value="Unassembled WGS sequence"/>
</dbReference>
<gene>
    <name evidence="2" type="ORF">BT62DRAFT_923627</name>
</gene>
<dbReference type="EMBL" id="MU250564">
    <property type="protein sequence ID" value="KAG7441062.1"/>
    <property type="molecule type" value="Genomic_DNA"/>
</dbReference>
<reference evidence="2" key="1">
    <citation type="submission" date="2020-11" db="EMBL/GenBank/DDBJ databases">
        <title>Adaptations for nitrogen fixation in a non-lichenized fungal sporocarp promotes dispersal by wood-feeding termites.</title>
        <authorList>
            <consortium name="DOE Joint Genome Institute"/>
            <person name="Koch R.A."/>
            <person name="Yoon G."/>
            <person name="Arayal U."/>
            <person name="Lail K."/>
            <person name="Amirebrahimi M."/>
            <person name="Labutti K."/>
            <person name="Lipzen A."/>
            <person name="Riley R."/>
            <person name="Barry K."/>
            <person name="Henrissat B."/>
            <person name="Grigoriev I.V."/>
            <person name="Herr J.R."/>
            <person name="Aime M.C."/>
        </authorList>
    </citation>
    <scope>NUCLEOTIDE SEQUENCE</scope>
    <source>
        <strain evidence="2">MCA 3950</strain>
    </source>
</reference>
<keyword evidence="3" id="KW-1185">Reference proteome</keyword>
<dbReference type="GeneID" id="66106832"/>
<feature type="compositionally biased region" description="Polar residues" evidence="1">
    <location>
        <begin position="48"/>
        <end position="79"/>
    </location>
</feature>
<sequence>MISAVSKFMLANYKEWKEHVLIIDAECQHQAQEVAHGAGPFNRPATKKANTAGSSFRSSGSKPTGSTSLSSNTTAPTKTMTEEPKTQVPLKRAEQGERCPKVTVEEVPNEEDNTSFLQSHAEPPKAKPVVLPAKPREEHLALLSEVCKALVQPGNPMVNKSRWIKPWTAEWILQSIHEALTLEEKIVKLKVWTHPCCQIEVDKETTLLFAQPSKSSNCLDLQLE</sequence>
<evidence type="ECO:0000313" key="2">
    <source>
        <dbReference type="EMBL" id="KAG7441062.1"/>
    </source>
</evidence>
<feature type="region of interest" description="Disordered" evidence="1">
    <location>
        <begin position="34"/>
        <end position="126"/>
    </location>
</feature>
<comment type="caution">
    <text evidence="2">The sequence shown here is derived from an EMBL/GenBank/DDBJ whole genome shotgun (WGS) entry which is preliminary data.</text>
</comment>
<feature type="compositionally biased region" description="Basic and acidic residues" evidence="1">
    <location>
        <begin position="80"/>
        <end position="104"/>
    </location>
</feature>
<organism evidence="2 3">
    <name type="scientific">Guyanagaster necrorhizus</name>
    <dbReference type="NCBI Taxonomy" id="856835"/>
    <lineage>
        <taxon>Eukaryota</taxon>
        <taxon>Fungi</taxon>
        <taxon>Dikarya</taxon>
        <taxon>Basidiomycota</taxon>
        <taxon>Agaricomycotina</taxon>
        <taxon>Agaricomycetes</taxon>
        <taxon>Agaricomycetidae</taxon>
        <taxon>Agaricales</taxon>
        <taxon>Marasmiineae</taxon>
        <taxon>Physalacriaceae</taxon>
        <taxon>Guyanagaster</taxon>
    </lineage>
</organism>
<evidence type="ECO:0000256" key="1">
    <source>
        <dbReference type="SAM" id="MobiDB-lite"/>
    </source>
</evidence>